<dbReference type="EMBL" id="BSOO01000003">
    <property type="protein sequence ID" value="GLR46675.1"/>
    <property type="molecule type" value="Genomic_DNA"/>
</dbReference>
<dbReference type="InterPro" id="IPR029058">
    <property type="entry name" value="AB_hydrolase_fold"/>
</dbReference>
<evidence type="ECO:0000313" key="1">
    <source>
        <dbReference type="EMBL" id="GLR46675.1"/>
    </source>
</evidence>
<dbReference type="GO" id="GO:0016787">
    <property type="term" value="F:hydrolase activity"/>
    <property type="evidence" value="ECO:0007669"/>
    <property type="project" value="UniProtKB-KW"/>
</dbReference>
<dbReference type="Proteomes" id="UP001156703">
    <property type="component" value="Unassembled WGS sequence"/>
</dbReference>
<comment type="caution">
    <text evidence="1">The sequence shown here is derived from an EMBL/GenBank/DDBJ whole genome shotgun (WGS) entry which is preliminary data.</text>
</comment>
<proteinExistence type="predicted"/>
<dbReference type="InterPro" id="IPR051321">
    <property type="entry name" value="PHA/PHB_synthase"/>
</dbReference>
<organism evidence="1 2">
    <name type="scientific">Sphingomonas astaxanthinifaciens DSM 22298</name>
    <dbReference type="NCBI Taxonomy" id="1123267"/>
    <lineage>
        <taxon>Bacteria</taxon>
        <taxon>Pseudomonadati</taxon>
        <taxon>Pseudomonadota</taxon>
        <taxon>Alphaproteobacteria</taxon>
        <taxon>Sphingomonadales</taxon>
        <taxon>Sphingomonadaceae</taxon>
        <taxon>Sphingomonas</taxon>
    </lineage>
</organism>
<name>A0ABQ5Z1N0_9SPHN</name>
<keyword evidence="1" id="KW-0378">Hydrolase</keyword>
<gene>
    <name evidence="1" type="ORF">GCM10007925_03860</name>
</gene>
<dbReference type="Gene3D" id="3.40.50.1820">
    <property type="entry name" value="alpha/beta hydrolase"/>
    <property type="match status" value="1"/>
</dbReference>
<keyword evidence="2" id="KW-1185">Reference proteome</keyword>
<protein>
    <submittedName>
        <fullName evidence="1">Alpha/beta hydrolase</fullName>
    </submittedName>
</protein>
<evidence type="ECO:0000313" key="2">
    <source>
        <dbReference type="Proteomes" id="UP001156703"/>
    </source>
</evidence>
<dbReference type="SUPFAM" id="SSF53474">
    <property type="entry name" value="alpha/beta-Hydrolases"/>
    <property type="match status" value="1"/>
</dbReference>
<accession>A0ABQ5Z1N0</accession>
<reference evidence="2" key="1">
    <citation type="journal article" date="2019" name="Int. J. Syst. Evol. Microbiol.">
        <title>The Global Catalogue of Microorganisms (GCM) 10K type strain sequencing project: providing services to taxonomists for standard genome sequencing and annotation.</title>
        <authorList>
            <consortium name="The Broad Institute Genomics Platform"/>
            <consortium name="The Broad Institute Genome Sequencing Center for Infectious Disease"/>
            <person name="Wu L."/>
            <person name="Ma J."/>
        </authorList>
    </citation>
    <scope>NUCLEOTIDE SEQUENCE [LARGE SCALE GENOMIC DNA]</scope>
    <source>
        <strain evidence="2">NBRC 102146</strain>
    </source>
</reference>
<dbReference type="PANTHER" id="PTHR36837:SF2">
    <property type="entry name" value="POLY(3-HYDROXYALKANOATE) POLYMERASE SUBUNIT PHAC"/>
    <property type="match status" value="1"/>
</dbReference>
<sequence>MGQDLAPPSAAPQQTRGPRPLPLFLALLRDAALRNPELGQRALAGLRRYQESAPPPPRAQRPVLASVGGASLRDCGGEGATLILVPSLINPPDILDLDPDCSLAEALAARHRVLLLDWGPAAARAQLDLVGHVEALLLPLLANAGPATLVGYCLGGTLSLAAAARDELAAAVVTLASPWRFDAYPDEATDVLARLWRESLPVARQLGFLPMELLQTAFWQIDPERIVTKFARFADAAQGSTEARRFVALEDWANGGEALPLPAARALVEDLFVARKAGLGPLPACPALHVTARGDRIVPAATRAPGEGIDLPAGHVGMVVGRDAARLLHRPLLQWLEGPGRPR</sequence>
<dbReference type="PANTHER" id="PTHR36837">
    <property type="entry name" value="POLY(3-HYDROXYALKANOATE) POLYMERASE SUBUNIT PHAC"/>
    <property type="match status" value="1"/>
</dbReference>